<evidence type="ECO:0000313" key="1">
    <source>
        <dbReference type="EMBL" id="MCI50029.1"/>
    </source>
</evidence>
<dbReference type="EMBL" id="LXQA010410369">
    <property type="protein sequence ID" value="MCI50029.1"/>
    <property type="molecule type" value="Genomic_DNA"/>
</dbReference>
<name>A0A392SMX2_9FABA</name>
<protein>
    <submittedName>
        <fullName evidence="1">Uncharacterized protein</fullName>
    </submittedName>
</protein>
<accession>A0A392SMX2</accession>
<sequence>CGRKKPAPDGTTDHTEVEDGIEVVNMLIRVRLPVICSELGRSLEPRRNGCLHDLSLERAAIVILVAAMWRTSRRTVVARGCWAVM</sequence>
<evidence type="ECO:0000313" key="2">
    <source>
        <dbReference type="Proteomes" id="UP000265520"/>
    </source>
</evidence>
<reference evidence="1 2" key="1">
    <citation type="journal article" date="2018" name="Front. Plant Sci.">
        <title>Red Clover (Trifolium pratense) and Zigzag Clover (T. medium) - A Picture of Genomic Similarities and Differences.</title>
        <authorList>
            <person name="Dluhosova J."/>
            <person name="Istvanek J."/>
            <person name="Nedelnik J."/>
            <person name="Repkova J."/>
        </authorList>
    </citation>
    <scope>NUCLEOTIDE SEQUENCE [LARGE SCALE GENOMIC DNA]</scope>
    <source>
        <strain evidence="2">cv. 10/8</strain>
        <tissue evidence="1">Leaf</tissue>
    </source>
</reference>
<feature type="non-terminal residue" evidence="1">
    <location>
        <position position="1"/>
    </location>
</feature>
<dbReference type="AlphaFoldDB" id="A0A392SMX2"/>
<comment type="caution">
    <text evidence="1">The sequence shown here is derived from an EMBL/GenBank/DDBJ whole genome shotgun (WGS) entry which is preliminary data.</text>
</comment>
<proteinExistence type="predicted"/>
<feature type="non-terminal residue" evidence="1">
    <location>
        <position position="85"/>
    </location>
</feature>
<keyword evidence="2" id="KW-1185">Reference proteome</keyword>
<dbReference type="Proteomes" id="UP000265520">
    <property type="component" value="Unassembled WGS sequence"/>
</dbReference>
<organism evidence="1 2">
    <name type="scientific">Trifolium medium</name>
    <dbReference type="NCBI Taxonomy" id="97028"/>
    <lineage>
        <taxon>Eukaryota</taxon>
        <taxon>Viridiplantae</taxon>
        <taxon>Streptophyta</taxon>
        <taxon>Embryophyta</taxon>
        <taxon>Tracheophyta</taxon>
        <taxon>Spermatophyta</taxon>
        <taxon>Magnoliopsida</taxon>
        <taxon>eudicotyledons</taxon>
        <taxon>Gunneridae</taxon>
        <taxon>Pentapetalae</taxon>
        <taxon>rosids</taxon>
        <taxon>fabids</taxon>
        <taxon>Fabales</taxon>
        <taxon>Fabaceae</taxon>
        <taxon>Papilionoideae</taxon>
        <taxon>50 kb inversion clade</taxon>
        <taxon>NPAAA clade</taxon>
        <taxon>Hologalegina</taxon>
        <taxon>IRL clade</taxon>
        <taxon>Trifolieae</taxon>
        <taxon>Trifolium</taxon>
    </lineage>
</organism>